<dbReference type="InterPro" id="IPR020627">
    <property type="entry name" value="KhpA"/>
</dbReference>
<name>A0A1G7YLA2_9BACI</name>
<evidence type="ECO:0000256" key="1">
    <source>
        <dbReference type="ARBA" id="ARBA00022490"/>
    </source>
</evidence>
<evidence type="ECO:0000313" key="4">
    <source>
        <dbReference type="EMBL" id="SDG97019.1"/>
    </source>
</evidence>
<dbReference type="HAMAP" id="MF_00088">
    <property type="entry name" value="KhpA"/>
    <property type="match status" value="1"/>
</dbReference>
<dbReference type="PANTHER" id="PTHR34654">
    <property type="entry name" value="UPF0109 PROTEIN SCO5592"/>
    <property type="match status" value="1"/>
</dbReference>
<gene>
    <name evidence="3" type="primary">khpA</name>
    <name evidence="4" type="ORF">SAMN05192534_101186</name>
</gene>
<dbReference type="GO" id="GO:0003723">
    <property type="term" value="F:RNA binding"/>
    <property type="evidence" value="ECO:0007669"/>
    <property type="project" value="UniProtKB-UniRule"/>
</dbReference>
<sequence length="76" mass="8575">MKNLVETIARALVDYPDSVRVEEQQQENTLVLTLSVDENDMGKVIGKQGRIAHAIRSVLYASATHQNKRVRLDIVE</sequence>
<comment type="similarity">
    <text evidence="3">Belongs to the KhpA RNA-binding protein family.</text>
</comment>
<proteinExistence type="inferred from homology"/>
<dbReference type="GO" id="GO:0008360">
    <property type="term" value="P:regulation of cell shape"/>
    <property type="evidence" value="ECO:0007669"/>
    <property type="project" value="UniProtKB-KW"/>
</dbReference>
<keyword evidence="5" id="KW-1185">Reference proteome</keyword>
<dbReference type="Gene3D" id="3.30.300.20">
    <property type="match status" value="1"/>
</dbReference>
<dbReference type="InterPro" id="IPR015946">
    <property type="entry name" value="KH_dom-like_a/b"/>
</dbReference>
<dbReference type="GO" id="GO:0005737">
    <property type="term" value="C:cytoplasm"/>
    <property type="evidence" value="ECO:0007669"/>
    <property type="project" value="UniProtKB-SubCell"/>
</dbReference>
<dbReference type="SUPFAM" id="SSF54814">
    <property type="entry name" value="Prokaryotic type KH domain (KH-domain type II)"/>
    <property type="match status" value="1"/>
</dbReference>
<dbReference type="Pfam" id="PF13083">
    <property type="entry name" value="KH_KhpA-B"/>
    <property type="match status" value="1"/>
</dbReference>
<keyword evidence="3" id="KW-0133">Cell shape</keyword>
<dbReference type="RefSeq" id="WP_091270335.1">
    <property type="nucleotide sequence ID" value="NZ_FNDK01000001.1"/>
</dbReference>
<dbReference type="InterPro" id="IPR009019">
    <property type="entry name" value="KH_sf_prok-type"/>
</dbReference>
<organism evidence="4 5">
    <name type="scientific">Alteribacillus persepolensis</name>
    <dbReference type="NCBI Taxonomy" id="568899"/>
    <lineage>
        <taxon>Bacteria</taxon>
        <taxon>Bacillati</taxon>
        <taxon>Bacillota</taxon>
        <taxon>Bacilli</taxon>
        <taxon>Bacillales</taxon>
        <taxon>Bacillaceae</taxon>
        <taxon>Alteribacillus</taxon>
    </lineage>
</organism>
<dbReference type="GO" id="GO:0071555">
    <property type="term" value="P:cell wall organization"/>
    <property type="evidence" value="ECO:0007669"/>
    <property type="project" value="UniProtKB-KW"/>
</dbReference>
<reference evidence="4 5" key="1">
    <citation type="submission" date="2016-10" db="EMBL/GenBank/DDBJ databases">
        <authorList>
            <person name="de Groot N.N."/>
        </authorList>
    </citation>
    <scope>NUCLEOTIDE SEQUENCE [LARGE SCALE GENOMIC DNA]</scope>
    <source>
        <strain evidence="4 5">DSM 21632</strain>
    </source>
</reference>
<keyword evidence="1 3" id="KW-0963">Cytoplasm</keyword>
<keyword evidence="2 3" id="KW-0694">RNA-binding</keyword>
<evidence type="ECO:0000313" key="5">
    <source>
        <dbReference type="Proteomes" id="UP000199163"/>
    </source>
</evidence>
<dbReference type="GO" id="GO:0009252">
    <property type="term" value="P:peptidoglycan biosynthetic process"/>
    <property type="evidence" value="ECO:0007669"/>
    <property type="project" value="UniProtKB-UniRule"/>
</dbReference>
<keyword evidence="3" id="KW-0961">Cell wall biogenesis/degradation</keyword>
<dbReference type="CDD" id="cd22533">
    <property type="entry name" value="KH-II_YlqC-like"/>
    <property type="match status" value="1"/>
</dbReference>
<dbReference type="EMBL" id="FNDK01000001">
    <property type="protein sequence ID" value="SDG97019.1"/>
    <property type="molecule type" value="Genomic_DNA"/>
</dbReference>
<dbReference type="AlphaFoldDB" id="A0A1G7YLA2"/>
<comment type="function">
    <text evidence="3">A probable RNA chaperone. Forms a complex with KhpB which binds to cellular RNA and controls its expression. Plays a role in peptidoglycan (PG) homeostasis and cell length regulation.</text>
</comment>
<accession>A0A1G7YLA2</accession>
<dbReference type="STRING" id="568899.SAMN05192534_101186"/>
<dbReference type="OrthoDB" id="9812389at2"/>
<evidence type="ECO:0000256" key="2">
    <source>
        <dbReference type="ARBA" id="ARBA00022884"/>
    </source>
</evidence>
<keyword evidence="3" id="KW-0143">Chaperone</keyword>
<comment type="subunit">
    <text evidence="3">Forms a complex with KhpB.</text>
</comment>
<comment type="subcellular location">
    <subcellularLocation>
        <location evidence="3">Cytoplasm</location>
    </subcellularLocation>
</comment>
<dbReference type="Proteomes" id="UP000199163">
    <property type="component" value="Unassembled WGS sequence"/>
</dbReference>
<evidence type="ECO:0000256" key="3">
    <source>
        <dbReference type="HAMAP-Rule" id="MF_00088"/>
    </source>
</evidence>
<dbReference type="PANTHER" id="PTHR34654:SF1">
    <property type="entry name" value="RNA-BINDING PROTEIN KHPA"/>
    <property type="match status" value="1"/>
</dbReference>
<protein>
    <recommendedName>
        <fullName evidence="3">RNA-binding protein KhpA</fullName>
    </recommendedName>
    <alternativeName>
        <fullName evidence="3">KH-domain protein A</fullName>
    </alternativeName>
</protein>